<accession>A0A1R3T8R9</accession>
<keyword evidence="2" id="KW-1185">Reference proteome</keyword>
<organism evidence="1 2">
    <name type="scientific">Proteiniphilum saccharofermentans</name>
    <dbReference type="NCBI Taxonomy" id="1642647"/>
    <lineage>
        <taxon>Bacteria</taxon>
        <taxon>Pseudomonadati</taxon>
        <taxon>Bacteroidota</taxon>
        <taxon>Bacteroidia</taxon>
        <taxon>Bacteroidales</taxon>
        <taxon>Dysgonomonadaceae</taxon>
        <taxon>Proteiniphilum</taxon>
    </lineage>
</organism>
<dbReference type="EMBL" id="LT605205">
    <property type="protein sequence ID" value="SCD21688.1"/>
    <property type="molecule type" value="Genomic_DNA"/>
</dbReference>
<protein>
    <submittedName>
        <fullName evidence="1">Uncharacterized protein</fullName>
    </submittedName>
</protein>
<dbReference type="AlphaFoldDB" id="A0A1R3T8R9"/>
<evidence type="ECO:0000313" key="2">
    <source>
        <dbReference type="Proteomes" id="UP000187464"/>
    </source>
</evidence>
<gene>
    <name evidence="1" type="ORF">PSM36_2894</name>
</gene>
<evidence type="ECO:0000313" key="1">
    <source>
        <dbReference type="EMBL" id="SCD21688.1"/>
    </source>
</evidence>
<sequence>MKIRFCIGKRSCRNLQFEHKIKNNRVNVVRNRIANKKEAEREAYSLNFFDAYLYALQKYIKNRDFLEK</sequence>
<dbReference type="KEGG" id="psac:PSM36_2894"/>
<dbReference type="Proteomes" id="UP000187464">
    <property type="component" value="Chromosome I"/>
</dbReference>
<proteinExistence type="predicted"/>
<reference evidence="1 2" key="1">
    <citation type="submission" date="2016-08" db="EMBL/GenBank/DDBJ databases">
        <authorList>
            <person name="Seilhamer J.J."/>
        </authorList>
    </citation>
    <scope>NUCLEOTIDE SEQUENCE [LARGE SCALE GENOMIC DNA]</scope>
    <source>
        <strain evidence="1">M3/6</strain>
    </source>
</reference>
<name>A0A1R3T8R9_9BACT</name>